<sequence length="111" mass="12985">MIKAILTLKSFRRNHSNLQDMPIPSPTTFNRKHTILSNVLISAFIFFRLIQAILIRRRKSKQSTHVDQNLKAKVLPRVAVWLMCVQWLWNWMFGKLDGGHCTISLVLMILQ</sequence>
<dbReference type="Proteomes" id="UP000309734">
    <property type="component" value="Unassembled WGS sequence"/>
</dbReference>
<dbReference type="EMBL" id="QZBS01000634">
    <property type="protein sequence ID" value="THZ59662.1"/>
    <property type="molecule type" value="Genomic_DNA"/>
</dbReference>
<keyword evidence="1" id="KW-0812">Transmembrane</keyword>
<protein>
    <submittedName>
        <fullName evidence="2">Uncharacterized protein</fullName>
    </submittedName>
</protein>
<reference evidence="2 3" key="1">
    <citation type="submission" date="2018-10" db="EMBL/GenBank/DDBJ databases">
        <title>Fifty Aureobasidium pullulans genomes reveal a recombining polyextremotolerant generalist.</title>
        <authorList>
            <person name="Gostincar C."/>
            <person name="Turk M."/>
            <person name="Zajc J."/>
            <person name="Gunde-Cimerman N."/>
        </authorList>
    </citation>
    <scope>NUCLEOTIDE SEQUENCE [LARGE SCALE GENOMIC DNA]</scope>
    <source>
        <strain evidence="2 3">EXF-3519</strain>
    </source>
</reference>
<dbReference type="AlphaFoldDB" id="A0A4S9W3L7"/>
<keyword evidence="1" id="KW-0472">Membrane</keyword>
<name>A0A4S9W3L7_AURPU</name>
<organism evidence="2 3">
    <name type="scientific">Aureobasidium pullulans</name>
    <name type="common">Black yeast</name>
    <name type="synonym">Pullularia pullulans</name>
    <dbReference type="NCBI Taxonomy" id="5580"/>
    <lineage>
        <taxon>Eukaryota</taxon>
        <taxon>Fungi</taxon>
        <taxon>Dikarya</taxon>
        <taxon>Ascomycota</taxon>
        <taxon>Pezizomycotina</taxon>
        <taxon>Dothideomycetes</taxon>
        <taxon>Dothideomycetidae</taxon>
        <taxon>Dothideales</taxon>
        <taxon>Saccotheciaceae</taxon>
        <taxon>Aureobasidium</taxon>
    </lineage>
</organism>
<evidence type="ECO:0000313" key="3">
    <source>
        <dbReference type="Proteomes" id="UP000309734"/>
    </source>
</evidence>
<keyword evidence="1" id="KW-1133">Transmembrane helix</keyword>
<comment type="caution">
    <text evidence="2">The sequence shown here is derived from an EMBL/GenBank/DDBJ whole genome shotgun (WGS) entry which is preliminary data.</text>
</comment>
<evidence type="ECO:0000256" key="1">
    <source>
        <dbReference type="SAM" id="Phobius"/>
    </source>
</evidence>
<proteinExistence type="predicted"/>
<accession>A0A4S9W3L7</accession>
<evidence type="ECO:0000313" key="2">
    <source>
        <dbReference type="EMBL" id="THZ59662.1"/>
    </source>
</evidence>
<gene>
    <name evidence="2" type="ORF">D6C85_09983</name>
</gene>
<feature type="transmembrane region" description="Helical" evidence="1">
    <location>
        <begin position="35"/>
        <end position="54"/>
    </location>
</feature>